<organism evidence="3 4">
    <name type="scientific">Plasmodium fragile</name>
    <dbReference type="NCBI Taxonomy" id="5857"/>
    <lineage>
        <taxon>Eukaryota</taxon>
        <taxon>Sar</taxon>
        <taxon>Alveolata</taxon>
        <taxon>Apicomplexa</taxon>
        <taxon>Aconoidasida</taxon>
        <taxon>Haemosporida</taxon>
        <taxon>Plasmodiidae</taxon>
        <taxon>Plasmodium</taxon>
        <taxon>Plasmodium (Plasmodium)</taxon>
    </lineage>
</organism>
<dbReference type="RefSeq" id="XP_012338558.1">
    <property type="nucleotide sequence ID" value="XM_012483135.1"/>
</dbReference>
<feature type="compositionally biased region" description="Low complexity" evidence="1">
    <location>
        <begin position="249"/>
        <end position="266"/>
    </location>
</feature>
<feature type="region of interest" description="Disordered" evidence="1">
    <location>
        <begin position="236"/>
        <end position="301"/>
    </location>
</feature>
<evidence type="ECO:0000313" key="3">
    <source>
        <dbReference type="EMBL" id="KJP84837.1"/>
    </source>
</evidence>
<name>A0A0D9QDD7_PLAFR</name>
<gene>
    <name evidence="3" type="ORF">AK88_05533</name>
</gene>
<evidence type="ECO:0000259" key="2">
    <source>
        <dbReference type="Pfam" id="PF12887"/>
    </source>
</evidence>
<protein>
    <recommendedName>
        <fullName evidence="2">Schizont-infected cell agglutination extracellular alpha domain-containing protein</fullName>
    </recommendedName>
</protein>
<keyword evidence="4" id="KW-1185">Reference proteome</keyword>
<feature type="region of interest" description="Disordered" evidence="1">
    <location>
        <begin position="158"/>
        <end position="188"/>
    </location>
</feature>
<sequence>MKSMFWQLRTYVDVKTYGPMIKTMCNYKIHKEAYLKDIRNKLLCMEVATIFYYMEGLNKTGTAQSSMHQGAGELWNYLRCIIGTWTLMRLHGNKCHITAITTHVSTLMRTLEQSFHAPTHRHKCAWVKFEELKIGTRLMGAAMDEWITEWKRRRPNITQGKRAGGCDQVGGGRMGEASAAGDGPSNNIDILKSENLDTLKSLIETKEYLPKARVHKIIEDVRASNDQETGRKIIKDEIETWDHERTKIPSNAAETSSPPAAPSGASEHGNTRNAGGTSKPATAPTEPAATLPSGEPPGKTA</sequence>
<dbReference type="OrthoDB" id="10680293at2759"/>
<evidence type="ECO:0000313" key="4">
    <source>
        <dbReference type="Proteomes" id="UP000054561"/>
    </source>
</evidence>
<dbReference type="InterPro" id="IPR024290">
    <property type="entry name" value="SICA_extracell_a"/>
</dbReference>
<reference evidence="3 4" key="1">
    <citation type="submission" date="2014-03" db="EMBL/GenBank/DDBJ databases">
        <title>The Genome Sequence of Plasmodium fragile nilgiri.</title>
        <authorList>
            <consortium name="The Broad Institute Genomics Platform"/>
            <consortium name="The Broad Institute Genome Sequencing Center for Infectious Disease"/>
            <person name="Neafsey D."/>
            <person name="Duraisingh M."/>
            <person name="Young S.K."/>
            <person name="Zeng Q."/>
            <person name="Gargeya S."/>
            <person name="Abouelleil A."/>
            <person name="Alvarado L."/>
            <person name="Chapman S.B."/>
            <person name="Gainer-Dewar J."/>
            <person name="Goldberg J."/>
            <person name="Griggs A."/>
            <person name="Gujja S."/>
            <person name="Hansen M."/>
            <person name="Howarth C."/>
            <person name="Imamovic A."/>
            <person name="Larimer J."/>
            <person name="Pearson M."/>
            <person name="Poon T.W."/>
            <person name="Priest M."/>
            <person name="Roberts A."/>
            <person name="Saif S."/>
            <person name="Shea T."/>
            <person name="Sykes S."/>
            <person name="Wortman J."/>
            <person name="Nusbaum C."/>
            <person name="Birren B."/>
        </authorList>
    </citation>
    <scope>NUCLEOTIDE SEQUENCE [LARGE SCALE GENOMIC DNA]</scope>
    <source>
        <strain evidence="4">nilgiri</strain>
    </source>
</reference>
<dbReference type="Pfam" id="PF12887">
    <property type="entry name" value="SICA_alpha"/>
    <property type="match status" value="1"/>
</dbReference>
<feature type="domain" description="Schizont-infected cell agglutination extracellular alpha" evidence="2">
    <location>
        <begin position="1"/>
        <end position="146"/>
    </location>
</feature>
<feature type="compositionally biased region" description="Basic and acidic residues" evidence="1">
    <location>
        <begin position="236"/>
        <end position="247"/>
    </location>
</feature>
<feature type="compositionally biased region" description="Low complexity" evidence="1">
    <location>
        <begin position="277"/>
        <end position="292"/>
    </location>
</feature>
<dbReference type="AlphaFoldDB" id="A0A0D9QDD7"/>
<dbReference type="OMA" id="ETWDHER"/>
<proteinExistence type="predicted"/>
<dbReference type="GeneID" id="24270847"/>
<dbReference type="Proteomes" id="UP000054561">
    <property type="component" value="Unassembled WGS sequence"/>
</dbReference>
<dbReference type="VEuPathDB" id="PlasmoDB:AK88_05533"/>
<evidence type="ECO:0000256" key="1">
    <source>
        <dbReference type="SAM" id="MobiDB-lite"/>
    </source>
</evidence>
<accession>A0A0D9QDD7</accession>
<dbReference type="EMBL" id="KQ001784">
    <property type="protein sequence ID" value="KJP84837.1"/>
    <property type="molecule type" value="Genomic_DNA"/>
</dbReference>